<gene>
    <name evidence="2" type="ORF">MEUPH1_LOCUS8463</name>
</gene>
<accession>A0AAV0W8Q8</accession>
<protein>
    <recommendedName>
        <fullName evidence="1">ABC transporter domain-containing protein</fullName>
    </recommendedName>
</protein>
<keyword evidence="3" id="KW-1185">Reference proteome</keyword>
<dbReference type="GO" id="GO:0005524">
    <property type="term" value="F:ATP binding"/>
    <property type="evidence" value="ECO:0007669"/>
    <property type="project" value="InterPro"/>
</dbReference>
<dbReference type="GO" id="GO:0016887">
    <property type="term" value="F:ATP hydrolysis activity"/>
    <property type="evidence" value="ECO:0007669"/>
    <property type="project" value="InterPro"/>
</dbReference>
<dbReference type="InterPro" id="IPR003439">
    <property type="entry name" value="ABC_transporter-like_ATP-bd"/>
</dbReference>
<proteinExistence type="predicted"/>
<comment type="caution">
    <text evidence="2">The sequence shown here is derived from an EMBL/GenBank/DDBJ whole genome shotgun (WGS) entry which is preliminary data.</text>
</comment>
<evidence type="ECO:0000313" key="2">
    <source>
        <dbReference type="EMBL" id="CAI6352188.1"/>
    </source>
</evidence>
<dbReference type="PANTHER" id="PTHR43038:SF3">
    <property type="entry name" value="ABC TRANSPORTER G FAMILY MEMBER 20 ISOFORM X1"/>
    <property type="match status" value="1"/>
</dbReference>
<dbReference type="InterPro" id="IPR027417">
    <property type="entry name" value="P-loop_NTPase"/>
</dbReference>
<dbReference type="PANTHER" id="PTHR43038">
    <property type="entry name" value="ATP-BINDING CASSETTE, SUB-FAMILY H, MEMBER 1"/>
    <property type="match status" value="1"/>
</dbReference>
<dbReference type="Gene3D" id="3.40.50.300">
    <property type="entry name" value="P-loop containing nucleotide triphosphate hydrolases"/>
    <property type="match status" value="1"/>
</dbReference>
<dbReference type="EMBL" id="CARXXK010000001">
    <property type="protein sequence ID" value="CAI6352188.1"/>
    <property type="molecule type" value="Genomic_DNA"/>
</dbReference>
<organism evidence="2 3">
    <name type="scientific">Macrosiphum euphorbiae</name>
    <name type="common">potato aphid</name>
    <dbReference type="NCBI Taxonomy" id="13131"/>
    <lineage>
        <taxon>Eukaryota</taxon>
        <taxon>Metazoa</taxon>
        <taxon>Ecdysozoa</taxon>
        <taxon>Arthropoda</taxon>
        <taxon>Hexapoda</taxon>
        <taxon>Insecta</taxon>
        <taxon>Pterygota</taxon>
        <taxon>Neoptera</taxon>
        <taxon>Paraneoptera</taxon>
        <taxon>Hemiptera</taxon>
        <taxon>Sternorrhyncha</taxon>
        <taxon>Aphidomorpha</taxon>
        <taxon>Aphidoidea</taxon>
        <taxon>Aphididae</taxon>
        <taxon>Macrosiphini</taxon>
        <taxon>Macrosiphum</taxon>
    </lineage>
</organism>
<evidence type="ECO:0000259" key="1">
    <source>
        <dbReference type="Pfam" id="PF00005"/>
    </source>
</evidence>
<feature type="domain" description="ABC transporter" evidence="1">
    <location>
        <begin position="36"/>
        <end position="92"/>
    </location>
</feature>
<dbReference type="AlphaFoldDB" id="A0AAV0W8Q8"/>
<dbReference type="Pfam" id="PF00005">
    <property type="entry name" value="ABC_tran"/>
    <property type="match status" value="1"/>
</dbReference>
<reference evidence="2 3" key="1">
    <citation type="submission" date="2023-01" db="EMBL/GenBank/DDBJ databases">
        <authorList>
            <person name="Whitehead M."/>
        </authorList>
    </citation>
    <scope>NUCLEOTIDE SEQUENCE [LARGE SCALE GENOMIC DNA]</scope>
</reference>
<dbReference type="SUPFAM" id="SSF52540">
    <property type="entry name" value="P-loop containing nucleoside triphosphate hydrolases"/>
    <property type="match status" value="1"/>
</dbReference>
<evidence type="ECO:0000313" key="3">
    <source>
        <dbReference type="Proteomes" id="UP001160148"/>
    </source>
</evidence>
<dbReference type="Proteomes" id="UP001160148">
    <property type="component" value="Unassembled WGS sequence"/>
</dbReference>
<name>A0AAV0W8Q8_9HEMI</name>
<sequence>MEDINLDHVRETSSDINLAVKITDAYKAYNSTAVVLNGFNMNVKKGTIYGLLGPSGCGKTTLLSCIIGRGRLDSGHIQLSVRKKKEIGYMPQVIAKTTI</sequence>